<dbReference type="Pfam" id="PF13365">
    <property type="entry name" value="Trypsin_2"/>
    <property type="match status" value="1"/>
</dbReference>
<dbReference type="PANTHER" id="PTHR43019:SF23">
    <property type="entry name" value="PROTEASE DO-LIKE 5, CHLOROPLASTIC"/>
    <property type="match status" value="1"/>
</dbReference>
<name>A0AB34JR93_PRYPA</name>
<comment type="caution">
    <text evidence="2">The sequence shown here is derived from an EMBL/GenBank/DDBJ whole genome shotgun (WGS) entry which is preliminary data.</text>
</comment>
<feature type="region of interest" description="Disordered" evidence="1">
    <location>
        <begin position="437"/>
        <end position="481"/>
    </location>
</feature>
<dbReference type="SUPFAM" id="SSF50494">
    <property type="entry name" value="Trypsin-like serine proteases"/>
    <property type="match status" value="1"/>
</dbReference>
<protein>
    <recommendedName>
        <fullName evidence="4">Serine protease</fullName>
    </recommendedName>
</protein>
<proteinExistence type="predicted"/>
<dbReference type="AlphaFoldDB" id="A0AB34JR93"/>
<reference evidence="2 3" key="1">
    <citation type="journal article" date="2024" name="Science">
        <title>Giant polyketide synthase enzymes in the biosynthesis of giant marine polyether toxins.</title>
        <authorList>
            <person name="Fallon T.R."/>
            <person name="Shende V.V."/>
            <person name="Wierzbicki I.H."/>
            <person name="Pendleton A.L."/>
            <person name="Watervoot N.F."/>
            <person name="Auber R.P."/>
            <person name="Gonzalez D.J."/>
            <person name="Wisecaver J.H."/>
            <person name="Moore B.S."/>
        </authorList>
    </citation>
    <scope>NUCLEOTIDE SEQUENCE [LARGE SCALE GENOMIC DNA]</scope>
    <source>
        <strain evidence="2 3">12B1</strain>
    </source>
</reference>
<accession>A0AB34JR93</accession>
<evidence type="ECO:0000313" key="2">
    <source>
        <dbReference type="EMBL" id="KAL1524594.1"/>
    </source>
</evidence>
<dbReference type="Proteomes" id="UP001515480">
    <property type="component" value="Unassembled WGS sequence"/>
</dbReference>
<evidence type="ECO:0000256" key="1">
    <source>
        <dbReference type="SAM" id="MobiDB-lite"/>
    </source>
</evidence>
<evidence type="ECO:0008006" key="4">
    <source>
        <dbReference type="Google" id="ProtNLM"/>
    </source>
</evidence>
<evidence type="ECO:0000313" key="3">
    <source>
        <dbReference type="Proteomes" id="UP001515480"/>
    </source>
</evidence>
<gene>
    <name evidence="2" type="ORF">AB1Y20_019484</name>
</gene>
<keyword evidence="3" id="KW-1185">Reference proteome</keyword>
<dbReference type="InterPro" id="IPR009003">
    <property type="entry name" value="Peptidase_S1_PA"/>
</dbReference>
<sequence>MATWAPWDRAVVAIGAPRRDGAEPSVFGCGFFVDTRGILVTAAHVVLDAWQAARSHPADFLPASADPSATQVAVGLGEPVTWEFVAEVQRISWPPHGHRAAMPDRPAGVDLAVLRLVALVDGTRLPDPVVSLRTGHQIFALPLAPPPPSGRPLVVMGYGCGPSMESQQYGLDLLWGNEEVSLGIATTLVKTEGVFKATFSDMHGDWLKTDAPILPGYSGGPAISELGGVIGWNVRSGIDGVPEADPSHEHDGFFPSAPDMIRPLTASLIGVGDALRPSYMLGERGMLFHDINRILRASAPRCPNLEPGKWQLAPPPEASAWQEPAVGQSSFRVPVDGMITLSYGLDVSASDALGIEMYHNDASLDTSTQATLNQSYLTDMVDPTAIASSSSDFSAVQQVEVPTPMRPPAFGEAPIGTPAERFHQSLIANLSRAASAQRGSISPLPTGQRPPYMPPAAQPGAAPAAKDAEKKPAPTSIKRPTATLRDALKVHVEEFLACHHTPKCGLMSHCSTPQCPKKLFDPRQWRLAIADGESLACERNHGGHFRFVLRKVREWAAVTDHPRVRELLEQIPSYDPEDYTYQQFERRMSERRRAIEASFRARPPDMVSSRRVHKAVSRVGEPLGSPLVRRGHSSAGGTPSSSDMSGPLSGAKRQRAVPHFGVTHDGLLDASDAEAADAWAQLINAAAAADGQPERTA</sequence>
<feature type="region of interest" description="Disordered" evidence="1">
    <location>
        <begin position="606"/>
        <end position="654"/>
    </location>
</feature>
<dbReference type="Gene3D" id="2.40.10.120">
    <property type="match status" value="1"/>
</dbReference>
<dbReference type="EMBL" id="JBGBPQ010000005">
    <property type="protein sequence ID" value="KAL1524594.1"/>
    <property type="molecule type" value="Genomic_DNA"/>
</dbReference>
<feature type="compositionally biased region" description="Polar residues" evidence="1">
    <location>
        <begin position="635"/>
        <end position="644"/>
    </location>
</feature>
<organism evidence="2 3">
    <name type="scientific">Prymnesium parvum</name>
    <name type="common">Toxic golden alga</name>
    <dbReference type="NCBI Taxonomy" id="97485"/>
    <lineage>
        <taxon>Eukaryota</taxon>
        <taxon>Haptista</taxon>
        <taxon>Haptophyta</taxon>
        <taxon>Prymnesiophyceae</taxon>
        <taxon>Prymnesiales</taxon>
        <taxon>Prymnesiaceae</taxon>
        <taxon>Prymnesium</taxon>
    </lineage>
</organism>
<dbReference type="PANTHER" id="PTHR43019">
    <property type="entry name" value="SERINE ENDOPROTEASE DEGS"/>
    <property type="match status" value="1"/>
</dbReference>